<dbReference type="InterPro" id="IPR050553">
    <property type="entry name" value="Thioredoxin_ResA/DsbE_sf"/>
</dbReference>
<reference evidence="6 8" key="1">
    <citation type="submission" date="2016-02" db="EMBL/GenBank/DDBJ databases">
        <authorList>
            <person name="Holder M.E."/>
            <person name="Ajami N.J."/>
            <person name="Petrosino J.F."/>
        </authorList>
    </citation>
    <scope>NUCLEOTIDE SEQUENCE [LARGE SCALE GENOMIC DNA]</scope>
    <source>
        <strain evidence="6 8">CCUG 32990</strain>
    </source>
</reference>
<feature type="domain" description="Thioredoxin" evidence="5">
    <location>
        <begin position="30"/>
        <end position="167"/>
    </location>
</feature>
<dbReference type="InterPro" id="IPR017937">
    <property type="entry name" value="Thioredoxin_CS"/>
</dbReference>
<dbReference type="KEGG" id="chg:AXF12_02015"/>
<evidence type="ECO:0000256" key="3">
    <source>
        <dbReference type="ARBA" id="ARBA00023157"/>
    </source>
</evidence>
<dbReference type="RefSeq" id="WP_066427981.1">
    <property type="nucleotide sequence ID" value="NZ_CP014227.1"/>
</dbReference>
<evidence type="ECO:0000313" key="9">
    <source>
        <dbReference type="Proteomes" id="UP000215539"/>
    </source>
</evidence>
<dbReference type="InterPro" id="IPR013766">
    <property type="entry name" value="Thioredoxin_domain"/>
</dbReference>
<evidence type="ECO:0000256" key="1">
    <source>
        <dbReference type="ARBA" id="ARBA00004196"/>
    </source>
</evidence>
<evidence type="ECO:0000256" key="4">
    <source>
        <dbReference type="ARBA" id="ARBA00023284"/>
    </source>
</evidence>
<evidence type="ECO:0000313" key="7">
    <source>
        <dbReference type="EMBL" id="SNV10692.1"/>
    </source>
</evidence>
<evidence type="ECO:0000313" key="6">
    <source>
        <dbReference type="EMBL" id="AMD84415.1"/>
    </source>
</evidence>
<dbReference type="Proteomes" id="UP000215539">
    <property type="component" value="Chromosome 1"/>
</dbReference>
<dbReference type="InterPro" id="IPR000866">
    <property type="entry name" value="AhpC/TSA"/>
</dbReference>
<dbReference type="CDD" id="cd02966">
    <property type="entry name" value="TlpA_like_family"/>
    <property type="match status" value="1"/>
</dbReference>
<sequence>MKKQSILVVVVILFLGLTYGFSSRTKQNPLPRHTPAPEIVLPQPDGMPLALSSLKGKYVLIDFWASWCPPCRKESKHLKKAYETYKNKGFTIYSVSVDKDASKWLKAIKDDGLSWHHVRDVDGKASDTYGIREIPAPILIDPQGEVIAQGDALLGKALAETLKKYVQ</sequence>
<dbReference type="GO" id="GO:0016491">
    <property type="term" value="F:oxidoreductase activity"/>
    <property type="evidence" value="ECO:0007669"/>
    <property type="project" value="InterPro"/>
</dbReference>
<dbReference type="GO" id="GO:0017004">
    <property type="term" value="P:cytochrome complex assembly"/>
    <property type="evidence" value="ECO:0007669"/>
    <property type="project" value="UniProtKB-KW"/>
</dbReference>
<dbReference type="PROSITE" id="PS00194">
    <property type="entry name" value="THIOREDOXIN_1"/>
    <property type="match status" value="1"/>
</dbReference>
<reference evidence="7 9" key="2">
    <citation type="submission" date="2017-06" db="EMBL/GenBank/DDBJ databases">
        <authorList>
            <consortium name="Pathogen Informatics"/>
        </authorList>
    </citation>
    <scope>NUCLEOTIDE SEQUENCE [LARGE SCALE GENOMIC DNA]</scope>
    <source>
        <strain evidence="7 9">NCTC12947</strain>
    </source>
</reference>
<accession>A0AAX2GY80</accession>
<dbReference type="PANTHER" id="PTHR42852:SF6">
    <property type="entry name" value="THIOL:DISULFIDE INTERCHANGE PROTEIN DSBE"/>
    <property type="match status" value="1"/>
</dbReference>
<dbReference type="EMBL" id="CP014227">
    <property type="protein sequence ID" value="AMD84415.1"/>
    <property type="molecule type" value="Genomic_DNA"/>
</dbReference>
<dbReference type="EMBL" id="LT906449">
    <property type="protein sequence ID" value="SNV10692.1"/>
    <property type="molecule type" value="Genomic_DNA"/>
</dbReference>
<dbReference type="AlphaFoldDB" id="A0AAX2GY80"/>
<dbReference type="Pfam" id="PF00578">
    <property type="entry name" value="AhpC-TSA"/>
    <property type="match status" value="1"/>
</dbReference>
<dbReference type="SUPFAM" id="SSF52833">
    <property type="entry name" value="Thioredoxin-like"/>
    <property type="match status" value="1"/>
</dbReference>
<name>A0AAX2GY80_9FLAO</name>
<dbReference type="Proteomes" id="UP000065822">
    <property type="component" value="Chromosome"/>
</dbReference>
<dbReference type="PANTHER" id="PTHR42852">
    <property type="entry name" value="THIOL:DISULFIDE INTERCHANGE PROTEIN DSBE"/>
    <property type="match status" value="1"/>
</dbReference>
<organism evidence="7 9">
    <name type="scientific">Capnocytophaga haemolytica</name>
    <dbReference type="NCBI Taxonomy" id="45243"/>
    <lineage>
        <taxon>Bacteria</taxon>
        <taxon>Pseudomonadati</taxon>
        <taxon>Bacteroidota</taxon>
        <taxon>Flavobacteriia</taxon>
        <taxon>Flavobacteriales</taxon>
        <taxon>Flavobacteriaceae</taxon>
        <taxon>Capnocytophaga</taxon>
    </lineage>
</organism>
<keyword evidence="2" id="KW-0201">Cytochrome c-type biogenesis</keyword>
<keyword evidence="4" id="KW-0676">Redox-active center</keyword>
<gene>
    <name evidence="7" type="primary">resA</name>
    <name evidence="6" type="ORF">AXF12_02015</name>
    <name evidence="7" type="ORF">SAMEA44541418_01348</name>
</gene>
<dbReference type="GO" id="GO:0030313">
    <property type="term" value="C:cell envelope"/>
    <property type="evidence" value="ECO:0007669"/>
    <property type="project" value="UniProtKB-SubCell"/>
</dbReference>
<dbReference type="InterPro" id="IPR036249">
    <property type="entry name" value="Thioredoxin-like_sf"/>
</dbReference>
<dbReference type="GO" id="GO:0016209">
    <property type="term" value="F:antioxidant activity"/>
    <property type="evidence" value="ECO:0007669"/>
    <property type="project" value="InterPro"/>
</dbReference>
<evidence type="ECO:0000313" key="8">
    <source>
        <dbReference type="Proteomes" id="UP000065822"/>
    </source>
</evidence>
<comment type="subcellular location">
    <subcellularLocation>
        <location evidence="1">Cell envelope</location>
    </subcellularLocation>
</comment>
<evidence type="ECO:0000256" key="2">
    <source>
        <dbReference type="ARBA" id="ARBA00022748"/>
    </source>
</evidence>
<keyword evidence="8" id="KW-1185">Reference proteome</keyword>
<dbReference type="PROSITE" id="PS51352">
    <property type="entry name" value="THIOREDOXIN_2"/>
    <property type="match status" value="1"/>
</dbReference>
<keyword evidence="3" id="KW-1015">Disulfide bond</keyword>
<dbReference type="Gene3D" id="3.40.30.10">
    <property type="entry name" value="Glutaredoxin"/>
    <property type="match status" value="1"/>
</dbReference>
<proteinExistence type="predicted"/>
<protein>
    <submittedName>
        <fullName evidence="7">Thiol-disulfide oxidoreductase resA</fullName>
    </submittedName>
    <submittedName>
        <fullName evidence="6">Thioredoxin</fullName>
    </submittedName>
</protein>
<evidence type="ECO:0000259" key="5">
    <source>
        <dbReference type="PROSITE" id="PS51352"/>
    </source>
</evidence>